<dbReference type="CDD" id="cd22395">
    <property type="entry name" value="KH-I_AKAP1"/>
    <property type="match status" value="1"/>
</dbReference>
<keyword evidence="3" id="KW-0472">Membrane</keyword>
<protein>
    <recommendedName>
        <fullName evidence="4">Tudor domain-containing protein</fullName>
    </recommendedName>
</protein>
<feature type="region of interest" description="Disordered" evidence="2">
    <location>
        <begin position="32"/>
        <end position="347"/>
    </location>
</feature>
<feature type="domain" description="Tudor" evidence="4">
    <location>
        <begin position="528"/>
        <end position="586"/>
    </location>
</feature>
<dbReference type="SUPFAM" id="SSF54791">
    <property type="entry name" value="Eukaryotic type KH-domain (KH-domain type I)"/>
    <property type="match status" value="1"/>
</dbReference>
<dbReference type="Proteomes" id="UP001347796">
    <property type="component" value="Unassembled WGS sequence"/>
</dbReference>
<proteinExistence type="predicted"/>
<dbReference type="GO" id="GO:0005739">
    <property type="term" value="C:mitochondrion"/>
    <property type="evidence" value="ECO:0007669"/>
    <property type="project" value="UniProtKB-ARBA"/>
</dbReference>
<dbReference type="PANTHER" id="PTHR22948">
    <property type="entry name" value="TUDOR DOMAIN CONTAINING PROTEIN"/>
    <property type="match status" value="1"/>
</dbReference>
<feature type="compositionally biased region" description="Basic and acidic residues" evidence="2">
    <location>
        <begin position="309"/>
        <end position="318"/>
    </location>
</feature>
<keyword evidence="3" id="KW-0812">Transmembrane</keyword>
<feature type="compositionally biased region" description="Basic and acidic residues" evidence="2">
    <location>
        <begin position="32"/>
        <end position="46"/>
    </location>
</feature>
<dbReference type="PANTHER" id="PTHR22948:SF65">
    <property type="entry name" value="A-KINASE ANCHORING PROTEIN 1"/>
    <property type="match status" value="1"/>
</dbReference>
<dbReference type="Pfam" id="PF00013">
    <property type="entry name" value="KH_1"/>
    <property type="match status" value="1"/>
</dbReference>
<feature type="compositionally biased region" description="Low complexity" evidence="2">
    <location>
        <begin position="287"/>
        <end position="296"/>
    </location>
</feature>
<dbReference type="InterPro" id="IPR050621">
    <property type="entry name" value="Tudor_domain_containing"/>
</dbReference>
<dbReference type="GO" id="GO:0003723">
    <property type="term" value="F:RNA binding"/>
    <property type="evidence" value="ECO:0007669"/>
    <property type="project" value="UniProtKB-UniRule"/>
</dbReference>
<feature type="compositionally biased region" description="Polar residues" evidence="2">
    <location>
        <begin position="319"/>
        <end position="347"/>
    </location>
</feature>
<sequence>MANIRVIVQYAVPVVTGILGLLWLFGRKKDKKQSIEETPSQKESSKEISSNKQLPTEKKTEKPPDVNCKQPVIPTAAKLHQSPSKVSKKEDQTHADSNKNKILSQSSPVIEEEISHVVSTSSLKSSVVPERNINVKQENPISEESNRPTCNSEPASSNHTGSSLSSHNRITEQKTDSSNNLTEGTDTVTKTSKKLVEASSDTKNANSLDKIKSELTSSKISNHEKQTSTLSANVSTDSVKLIKDSPLESLSQKSDSETKNNEPIEKSTKLSSSSEKAVKVVEESTVEESSSTQTSVDNNESVPIVDVEDAAKSNEHQDTSPPNSDSPGCDSNSEASNDSGRGGSVTENLSSMCSPEIVRYEFNFPSELCGRLIGRQGKNINAIKEQAAASVSLQNNPFTPEFQICIVEGELIGFFQICIVEGTQTEVEKALSLIRQKFPRSQFSQLDMSPINQPAPPKPAPHVLMPNIMQLSLPEGVSVDVVVSSIVDAGHVFVQQPTHPSFPSLERLDQFMSVCYSQNKMVPPLPRPIEVGVICVAPMMDGWYRAQIVQVYEDTNECDIKFVDYGGYERLSMPLLKQIRSDFMTLPFQAVECYVANITPLQGEDFFSDKAGSVLEELTQGKLLQAQVINRAEDGIPYIHIYQISGDRVLFVNRELVNRKVTRGIEIIQ</sequence>
<feature type="compositionally biased region" description="Polar residues" evidence="2">
    <location>
        <begin position="134"/>
        <end position="155"/>
    </location>
</feature>
<dbReference type="InterPro" id="IPR002999">
    <property type="entry name" value="Tudor"/>
</dbReference>
<dbReference type="InterPro" id="IPR035437">
    <property type="entry name" value="SNase_OB-fold_sf"/>
</dbReference>
<name>A0AAN8JWB7_PATCE</name>
<dbReference type="InterPro" id="IPR004087">
    <property type="entry name" value="KH_dom"/>
</dbReference>
<accession>A0AAN8JWB7</accession>
<dbReference type="Gene3D" id="2.30.30.140">
    <property type="match status" value="1"/>
</dbReference>
<dbReference type="Gene3D" id="3.30.1370.10">
    <property type="entry name" value="K Homology domain, type 1"/>
    <property type="match status" value="1"/>
</dbReference>
<dbReference type="Pfam" id="PF00567">
    <property type="entry name" value="TUDOR"/>
    <property type="match status" value="1"/>
</dbReference>
<dbReference type="InterPro" id="IPR047368">
    <property type="entry name" value="KH-I_AKAP1"/>
</dbReference>
<gene>
    <name evidence="5" type="ORF">SNE40_006745</name>
</gene>
<evidence type="ECO:0000313" key="5">
    <source>
        <dbReference type="EMBL" id="KAK6184236.1"/>
    </source>
</evidence>
<evidence type="ECO:0000256" key="2">
    <source>
        <dbReference type="SAM" id="MobiDB-lite"/>
    </source>
</evidence>
<keyword evidence="1" id="KW-0694">RNA-binding</keyword>
<dbReference type="SMART" id="SM00322">
    <property type="entry name" value="KH"/>
    <property type="match status" value="1"/>
</dbReference>
<feature type="compositionally biased region" description="Polar residues" evidence="2">
    <location>
        <begin position="176"/>
        <end position="190"/>
    </location>
</feature>
<dbReference type="CDD" id="cd20407">
    <property type="entry name" value="Tudor_AKAP1"/>
    <property type="match status" value="1"/>
</dbReference>
<dbReference type="PROSITE" id="PS50304">
    <property type="entry name" value="TUDOR"/>
    <property type="match status" value="1"/>
</dbReference>
<dbReference type="InterPro" id="IPR047367">
    <property type="entry name" value="Tudor_AKAP1"/>
</dbReference>
<dbReference type="PROSITE" id="PS50084">
    <property type="entry name" value="KH_TYPE_1"/>
    <property type="match status" value="1"/>
</dbReference>
<feature type="compositionally biased region" description="Low complexity" evidence="2">
    <location>
        <begin position="156"/>
        <end position="168"/>
    </location>
</feature>
<reference evidence="5 6" key="1">
    <citation type="submission" date="2024-01" db="EMBL/GenBank/DDBJ databases">
        <title>The genome of the rayed Mediterranean limpet Patella caerulea (Linnaeus, 1758).</title>
        <authorList>
            <person name="Anh-Thu Weber A."/>
            <person name="Halstead-Nussloch G."/>
        </authorList>
    </citation>
    <scope>NUCLEOTIDE SEQUENCE [LARGE SCALE GENOMIC DNA]</scope>
    <source>
        <strain evidence="5">AATW-2023a</strain>
        <tissue evidence="5">Whole specimen</tissue>
    </source>
</reference>
<feature type="compositionally biased region" description="Polar residues" evidence="2">
    <location>
        <begin position="227"/>
        <end position="238"/>
    </location>
</feature>
<keyword evidence="3" id="KW-1133">Transmembrane helix</keyword>
<keyword evidence="6" id="KW-1185">Reference proteome</keyword>
<evidence type="ECO:0000259" key="4">
    <source>
        <dbReference type="PROSITE" id="PS50304"/>
    </source>
</evidence>
<dbReference type="InterPro" id="IPR036612">
    <property type="entry name" value="KH_dom_type_1_sf"/>
</dbReference>
<dbReference type="InterPro" id="IPR004088">
    <property type="entry name" value="KH_dom_type_1"/>
</dbReference>
<dbReference type="SMART" id="SM00333">
    <property type="entry name" value="TUDOR"/>
    <property type="match status" value="1"/>
</dbReference>
<feature type="transmembrane region" description="Helical" evidence="3">
    <location>
        <begin position="6"/>
        <end position="25"/>
    </location>
</feature>
<dbReference type="EMBL" id="JAZGQO010000006">
    <property type="protein sequence ID" value="KAK6184236.1"/>
    <property type="molecule type" value="Genomic_DNA"/>
</dbReference>
<feature type="compositionally biased region" description="Basic and acidic residues" evidence="2">
    <location>
        <begin position="254"/>
        <end position="268"/>
    </location>
</feature>
<feature type="compositionally biased region" description="Basic and acidic residues" evidence="2">
    <location>
        <begin position="55"/>
        <end position="64"/>
    </location>
</feature>
<evidence type="ECO:0000256" key="3">
    <source>
        <dbReference type="SAM" id="Phobius"/>
    </source>
</evidence>
<evidence type="ECO:0000313" key="6">
    <source>
        <dbReference type="Proteomes" id="UP001347796"/>
    </source>
</evidence>
<feature type="compositionally biased region" description="Basic and acidic residues" evidence="2">
    <location>
        <begin position="87"/>
        <end position="99"/>
    </location>
</feature>
<dbReference type="AlphaFoldDB" id="A0AAN8JWB7"/>
<dbReference type="SUPFAM" id="SSF63748">
    <property type="entry name" value="Tudor/PWWP/MBT"/>
    <property type="match status" value="1"/>
</dbReference>
<comment type="caution">
    <text evidence="5">The sequence shown here is derived from an EMBL/GenBank/DDBJ whole genome shotgun (WGS) entry which is preliminary data.</text>
</comment>
<feature type="compositionally biased region" description="Low complexity" evidence="2">
    <location>
        <begin position="116"/>
        <end position="128"/>
    </location>
</feature>
<dbReference type="Gene3D" id="2.40.50.90">
    <property type="match status" value="1"/>
</dbReference>
<evidence type="ECO:0000256" key="1">
    <source>
        <dbReference type="PROSITE-ProRule" id="PRU00117"/>
    </source>
</evidence>
<organism evidence="5 6">
    <name type="scientific">Patella caerulea</name>
    <name type="common">Rayed Mediterranean limpet</name>
    <dbReference type="NCBI Taxonomy" id="87958"/>
    <lineage>
        <taxon>Eukaryota</taxon>
        <taxon>Metazoa</taxon>
        <taxon>Spiralia</taxon>
        <taxon>Lophotrochozoa</taxon>
        <taxon>Mollusca</taxon>
        <taxon>Gastropoda</taxon>
        <taxon>Patellogastropoda</taxon>
        <taxon>Patelloidea</taxon>
        <taxon>Patellidae</taxon>
        <taxon>Patella</taxon>
    </lineage>
</organism>